<accession>A0ABZ0D8R5</accession>
<evidence type="ECO:0000313" key="3">
    <source>
        <dbReference type="EMBL" id="WOB11383.1"/>
    </source>
</evidence>
<evidence type="ECO:0000313" key="4">
    <source>
        <dbReference type="Proteomes" id="UP001303946"/>
    </source>
</evidence>
<protein>
    <submittedName>
        <fullName evidence="3">PDDEXK nuclease domain-containing protein</fullName>
    </submittedName>
</protein>
<dbReference type="EMBL" id="CP136338">
    <property type="protein sequence ID" value="WOB11383.1"/>
    <property type="molecule type" value="Genomic_DNA"/>
</dbReference>
<dbReference type="InterPro" id="IPR053148">
    <property type="entry name" value="PD-DEXK-like_domain"/>
</dbReference>
<name>A0ABZ0D8R5_9BURK</name>
<organism evidence="3 4">
    <name type="scientific">Piscinibacter gummiphilus</name>
    <dbReference type="NCBI Taxonomy" id="946333"/>
    <lineage>
        <taxon>Bacteria</taxon>
        <taxon>Pseudomonadati</taxon>
        <taxon>Pseudomonadota</taxon>
        <taxon>Betaproteobacteria</taxon>
        <taxon>Burkholderiales</taxon>
        <taxon>Sphaerotilaceae</taxon>
        <taxon>Piscinibacter</taxon>
    </lineage>
</organism>
<gene>
    <name evidence="3" type="ORF">RXV79_27750</name>
</gene>
<geneLocation type="plasmid" evidence="3 4">
    <name>unnamed2</name>
</geneLocation>
<dbReference type="InterPro" id="IPR009362">
    <property type="entry name" value="YhcG_C"/>
</dbReference>
<dbReference type="PANTHER" id="PTHR30547">
    <property type="entry name" value="UNCHARACTERIZED PROTEIN YHCG-RELATED"/>
    <property type="match status" value="1"/>
</dbReference>
<dbReference type="Proteomes" id="UP001303946">
    <property type="component" value="Plasmid unnamed2"/>
</dbReference>
<dbReference type="Pfam" id="PF06250">
    <property type="entry name" value="YhcG_C"/>
    <property type="match status" value="1"/>
</dbReference>
<dbReference type="InterPro" id="IPR011856">
    <property type="entry name" value="tRNA_endonuc-like_dom_sf"/>
</dbReference>
<dbReference type="Pfam" id="PF17761">
    <property type="entry name" value="DUF1016_N"/>
    <property type="match status" value="1"/>
</dbReference>
<dbReference type="Gene3D" id="3.40.1350.10">
    <property type="match status" value="1"/>
</dbReference>
<evidence type="ECO:0000259" key="1">
    <source>
        <dbReference type="Pfam" id="PF06250"/>
    </source>
</evidence>
<feature type="domain" description="YhcG PDDEXK nuclease" evidence="1">
    <location>
        <begin position="206"/>
        <end position="359"/>
    </location>
</feature>
<dbReference type="PANTHER" id="PTHR30547:SF0">
    <property type="entry name" value="BLR8175 PROTEIN"/>
    <property type="match status" value="1"/>
</dbReference>
<keyword evidence="3" id="KW-0614">Plasmid</keyword>
<reference evidence="3 4" key="1">
    <citation type="submission" date="2023-10" db="EMBL/GenBank/DDBJ databases">
        <title>Bacteria for the degradation of biodegradable plastic PBAT(Polybutylene adipate terephthalate).</title>
        <authorList>
            <person name="Weon H.-Y."/>
            <person name="Yeon J."/>
        </authorList>
    </citation>
    <scope>NUCLEOTIDE SEQUENCE [LARGE SCALE GENOMIC DNA]</scope>
    <source>
        <strain evidence="3 4">SBD 7-3</strain>
        <plasmid evidence="3 4">unnamed2</plasmid>
    </source>
</reference>
<proteinExistence type="predicted"/>
<feature type="domain" description="YhcG N-terminal" evidence="2">
    <location>
        <begin position="19"/>
        <end position="182"/>
    </location>
</feature>
<sequence length="378" mass="42219">MSSKENLPDTAYVAFLADLKARIGRARLSAARAVNRELLELYWDIGLAIKEKQTSHGWGEAVVENVARDLLAAYPGNTGFSASNLWRMRQAIDVYTAPDFLAQLVREAGAQEGVATDGLSSPEGLAQAVRDLVVDVPWGHHVNVLMKVADPAARLYYLKGSARFGWSRAVLLNQVKGQAYERTRAEGKSHNFPSVLPEHLAEQAEEALKSSYNLEFLGLGQAVLERELEARLIERLRDFILELGYGFCWIGQQHRLTLGNKEYFVDLLFYHRFLRSLVAVELKVGPFEPEYAGKMDFYLNLLNEKERGPGDEPSIGIILCAEKDNLEVEFSLKTKANPIGVAEYRLQSQLPAALQGKLPTPEQLDAAVRSVLPAKRRR</sequence>
<dbReference type="RefSeq" id="WP_316704683.1">
    <property type="nucleotide sequence ID" value="NZ_CP136338.1"/>
</dbReference>
<dbReference type="InterPro" id="IPR041527">
    <property type="entry name" value="YhcG_N"/>
</dbReference>
<evidence type="ECO:0000259" key="2">
    <source>
        <dbReference type="Pfam" id="PF17761"/>
    </source>
</evidence>
<keyword evidence="4" id="KW-1185">Reference proteome</keyword>